<evidence type="ECO:0000313" key="7">
    <source>
        <dbReference type="Proteomes" id="UP001149163"/>
    </source>
</evidence>
<dbReference type="SUPFAM" id="SSF144083">
    <property type="entry name" value="Magnesium transport protein CorA, transmembrane region"/>
    <property type="match status" value="1"/>
</dbReference>
<dbReference type="InterPro" id="IPR045863">
    <property type="entry name" value="CorA_TM1_TM2"/>
</dbReference>
<dbReference type="PANTHER" id="PTHR46494:SF3">
    <property type="entry name" value="ZINC TRANSPORT PROTEIN ZNTB"/>
    <property type="match status" value="1"/>
</dbReference>
<dbReference type="PANTHER" id="PTHR46494">
    <property type="entry name" value="CORA FAMILY METAL ION TRANSPORTER (EUROFUNG)"/>
    <property type="match status" value="1"/>
</dbReference>
<gene>
    <name evidence="6" type="ORF">N7482_007570</name>
</gene>
<dbReference type="AlphaFoldDB" id="A0A9W9HZP3"/>
<evidence type="ECO:0000256" key="1">
    <source>
        <dbReference type="ARBA" id="ARBA00004651"/>
    </source>
</evidence>
<keyword evidence="7" id="KW-1185">Reference proteome</keyword>
<dbReference type="InterPro" id="IPR002523">
    <property type="entry name" value="MgTranspt_CorA/ZnTranspt_ZntB"/>
</dbReference>
<evidence type="ECO:0000256" key="3">
    <source>
        <dbReference type="ARBA" id="ARBA00022989"/>
    </source>
</evidence>
<dbReference type="Pfam" id="PF01544">
    <property type="entry name" value="CorA"/>
    <property type="match status" value="1"/>
</dbReference>
<dbReference type="Proteomes" id="UP001149163">
    <property type="component" value="Unassembled WGS sequence"/>
</dbReference>
<dbReference type="GO" id="GO:0015095">
    <property type="term" value="F:magnesium ion transmembrane transporter activity"/>
    <property type="evidence" value="ECO:0007669"/>
    <property type="project" value="TreeGrafter"/>
</dbReference>
<dbReference type="GO" id="GO:0050897">
    <property type="term" value="F:cobalt ion binding"/>
    <property type="evidence" value="ECO:0007669"/>
    <property type="project" value="TreeGrafter"/>
</dbReference>
<keyword evidence="3 5" id="KW-1133">Transmembrane helix</keyword>
<evidence type="ECO:0000256" key="4">
    <source>
        <dbReference type="ARBA" id="ARBA00023136"/>
    </source>
</evidence>
<comment type="subcellular location">
    <subcellularLocation>
        <location evidence="1">Cell membrane</location>
        <topology evidence="1">Multi-pass membrane protein</topology>
    </subcellularLocation>
</comment>
<dbReference type="GeneID" id="81428871"/>
<comment type="caution">
    <text evidence="6">The sequence shown here is derived from an EMBL/GenBank/DDBJ whole genome shotgun (WGS) entry which is preliminary data.</text>
</comment>
<keyword evidence="4 5" id="KW-0472">Membrane</keyword>
<sequence>MSNITDYRSVYVRHIQSCYRCHPEAISFYDQLADYLQGCSGRRKSSLQEVQFFELTPLSSIDTYPKASPFVKAEPHGKQHGPRVGVLEGFPCPDFIAFLGAEFAVRPEFFIEHLPMSLKKRVTGGVYELPTLPSRNDNVVRVQFSCLIRSLSPYSDQLAGQTSKSMQQKRADVEDARLKFEKGLIKSGKYGATHIRRIVVHDHDMCSIEGMISFTIATQYPHWHGIFLTDNGRMNMDQTGFPWSKTPRHDQPNGVVPLIPYNLPVERSAPVPVSPQADYGVSGYLDQFHPLKNIVFTDEVDAQLMQEDPFFLLATVLTTSFLSWSQTLNFLARSIAECQNQLRFDQNQLQFQLGQLRQHVVTISRVKEILSENEHIIKEGGCSSWPRAASDSTLKRKSLIQRQLLADHTGIMQRCSLLIDQCESATTVLVSFAQLVVSEKGIMNANEVNQLTKMASIFIPMSFITGVFGMNVREWDPLPSWRWPFGTGIVLFCTTIFLLNRKRWLRKVAQYLHMAHFTRKTR</sequence>
<dbReference type="EMBL" id="JAPQKN010000004">
    <property type="protein sequence ID" value="KAJ5160566.1"/>
    <property type="molecule type" value="Genomic_DNA"/>
</dbReference>
<organism evidence="6 7">
    <name type="scientific">Penicillium canariense</name>
    <dbReference type="NCBI Taxonomy" id="189055"/>
    <lineage>
        <taxon>Eukaryota</taxon>
        <taxon>Fungi</taxon>
        <taxon>Dikarya</taxon>
        <taxon>Ascomycota</taxon>
        <taxon>Pezizomycotina</taxon>
        <taxon>Eurotiomycetes</taxon>
        <taxon>Eurotiomycetidae</taxon>
        <taxon>Eurotiales</taxon>
        <taxon>Aspergillaceae</taxon>
        <taxon>Penicillium</taxon>
    </lineage>
</organism>
<proteinExistence type="predicted"/>
<dbReference type="GO" id="GO:0015087">
    <property type="term" value="F:cobalt ion transmembrane transporter activity"/>
    <property type="evidence" value="ECO:0007669"/>
    <property type="project" value="TreeGrafter"/>
</dbReference>
<dbReference type="OrthoDB" id="3231000at2759"/>
<dbReference type="GO" id="GO:0005886">
    <property type="term" value="C:plasma membrane"/>
    <property type="evidence" value="ECO:0007669"/>
    <property type="project" value="UniProtKB-SubCell"/>
</dbReference>
<accession>A0A9W9HZP3</accession>
<evidence type="ECO:0000313" key="6">
    <source>
        <dbReference type="EMBL" id="KAJ5160566.1"/>
    </source>
</evidence>
<dbReference type="RefSeq" id="XP_056542124.1">
    <property type="nucleotide sequence ID" value="XM_056689695.1"/>
</dbReference>
<reference evidence="6" key="1">
    <citation type="submission" date="2022-11" db="EMBL/GenBank/DDBJ databases">
        <authorList>
            <person name="Petersen C."/>
        </authorList>
    </citation>
    <scope>NUCLEOTIDE SEQUENCE</scope>
    <source>
        <strain evidence="6">IBT 26290</strain>
    </source>
</reference>
<dbReference type="GO" id="GO:0000287">
    <property type="term" value="F:magnesium ion binding"/>
    <property type="evidence" value="ECO:0007669"/>
    <property type="project" value="TreeGrafter"/>
</dbReference>
<protein>
    <submittedName>
        <fullName evidence="6">Uncharacterized protein</fullName>
    </submittedName>
</protein>
<feature type="transmembrane region" description="Helical" evidence="5">
    <location>
        <begin position="481"/>
        <end position="499"/>
    </location>
</feature>
<evidence type="ECO:0000256" key="2">
    <source>
        <dbReference type="ARBA" id="ARBA00022692"/>
    </source>
</evidence>
<keyword evidence="2 5" id="KW-0812">Transmembrane</keyword>
<name>A0A9W9HZP3_9EURO</name>
<reference evidence="6" key="2">
    <citation type="journal article" date="2023" name="IMA Fungus">
        <title>Comparative genomic study of the Penicillium genus elucidates a diverse pangenome and 15 lateral gene transfer events.</title>
        <authorList>
            <person name="Petersen C."/>
            <person name="Sorensen T."/>
            <person name="Nielsen M.R."/>
            <person name="Sondergaard T.E."/>
            <person name="Sorensen J.L."/>
            <person name="Fitzpatrick D.A."/>
            <person name="Frisvad J.C."/>
            <person name="Nielsen K.L."/>
        </authorList>
    </citation>
    <scope>NUCLEOTIDE SEQUENCE</scope>
    <source>
        <strain evidence="6">IBT 26290</strain>
    </source>
</reference>
<dbReference type="Gene3D" id="1.20.58.340">
    <property type="entry name" value="Magnesium transport protein CorA, transmembrane region"/>
    <property type="match status" value="1"/>
</dbReference>
<evidence type="ECO:0000256" key="5">
    <source>
        <dbReference type="SAM" id="Phobius"/>
    </source>
</evidence>